<dbReference type="GeneTree" id="ENSGT00390000008984"/>
<dbReference type="InterPro" id="IPR042984">
    <property type="entry name" value="BBS12"/>
</dbReference>
<accession>A0A8C4QKZ9</accession>
<dbReference type="GO" id="GO:0045494">
    <property type="term" value="P:photoreceptor cell maintenance"/>
    <property type="evidence" value="ECO:0007669"/>
    <property type="project" value="TreeGrafter"/>
</dbReference>
<dbReference type="GO" id="GO:0051131">
    <property type="term" value="P:chaperone-mediated protein complex assembly"/>
    <property type="evidence" value="ECO:0007669"/>
    <property type="project" value="InterPro"/>
</dbReference>
<name>A0A8C4QKZ9_EPTBU</name>
<keyword evidence="2" id="KW-1185">Reference proteome</keyword>
<dbReference type="GO" id="GO:0005524">
    <property type="term" value="F:ATP binding"/>
    <property type="evidence" value="ECO:0007669"/>
    <property type="project" value="InterPro"/>
</dbReference>
<proteinExistence type="predicted"/>
<protein>
    <submittedName>
        <fullName evidence="1">Uncharacterized protein</fullName>
    </submittedName>
</protein>
<organism evidence="1 2">
    <name type="scientific">Eptatretus burgeri</name>
    <name type="common">Inshore hagfish</name>
    <dbReference type="NCBI Taxonomy" id="7764"/>
    <lineage>
        <taxon>Eukaryota</taxon>
        <taxon>Metazoa</taxon>
        <taxon>Chordata</taxon>
        <taxon>Craniata</taxon>
        <taxon>Vertebrata</taxon>
        <taxon>Cyclostomata</taxon>
        <taxon>Myxini</taxon>
        <taxon>Myxiniformes</taxon>
        <taxon>Myxinidae</taxon>
        <taxon>Eptatretinae</taxon>
        <taxon>Eptatretus</taxon>
    </lineage>
</organism>
<dbReference type="AlphaFoldDB" id="A0A8C4QKZ9"/>
<dbReference type="Proteomes" id="UP000694388">
    <property type="component" value="Unplaced"/>
</dbReference>
<dbReference type="PANTHER" id="PTHR46883">
    <property type="entry name" value="BARDET-BIEDL SYNDROME 12 PROTEIN"/>
    <property type="match status" value="1"/>
</dbReference>
<dbReference type="InterPro" id="IPR027409">
    <property type="entry name" value="GroEL-like_apical_dom_sf"/>
</dbReference>
<dbReference type="InterPro" id="IPR002423">
    <property type="entry name" value="Cpn60/GroEL/TCP-1"/>
</dbReference>
<dbReference type="PANTHER" id="PTHR46883:SF1">
    <property type="entry name" value="BARDET-BIEDL SYNDROME 12 PROTEIN"/>
    <property type="match status" value="1"/>
</dbReference>
<dbReference type="Gene3D" id="1.10.560.10">
    <property type="entry name" value="GroEL-like equatorial domain"/>
    <property type="match status" value="1"/>
</dbReference>
<dbReference type="OMA" id="NDCHEIS"/>
<dbReference type="Pfam" id="PF00118">
    <property type="entry name" value="Cpn60_TCP1"/>
    <property type="match status" value="1"/>
</dbReference>
<reference evidence="1" key="1">
    <citation type="submission" date="2025-08" db="UniProtKB">
        <authorList>
            <consortium name="Ensembl"/>
        </authorList>
    </citation>
    <scope>IDENTIFICATION</scope>
</reference>
<dbReference type="Ensembl" id="ENSEBUT00000017679.1">
    <property type="protein sequence ID" value="ENSEBUP00000017103.1"/>
    <property type="gene ID" value="ENSEBUG00000010697.1"/>
</dbReference>
<dbReference type="SUPFAM" id="SSF48592">
    <property type="entry name" value="GroEL equatorial domain-like"/>
    <property type="match status" value="1"/>
</dbReference>
<dbReference type="InterPro" id="IPR027413">
    <property type="entry name" value="GROEL-like_equatorial_sf"/>
</dbReference>
<evidence type="ECO:0000313" key="2">
    <source>
        <dbReference type="Proteomes" id="UP000694388"/>
    </source>
</evidence>
<sequence>MLRAHWLRRGSVIRSRPMTTRNSAGHLGLRNLSRAASPAFSFIGPVKFYKFLHDAEDLSNSYLLASGLQVLRHCDDASPSVHLLTEAVQHYRGIHGCGCTSLMVLAAAWADAFNDCLTADAVPVDVLVNAALKGLRSCKDVIISHAIKLSDTSLLPSMTDPRAAVRSEMDQTGYTLWDRDLYRSGVVICKGNSQTMALTRELPWARNKTLHSIAHGLAHGDPNGMKLAMEVYSIQARQQLGSSECHYPNLNSSCIAVKHSLARSENESHVVDGYIASVPCENLPTCRKLVGRNIRAIMFSGDLTPQHRHLGFKGMKGGIGALTTKPSLPFLKMKGDQEWSMRALSALVGLSVNVLFVEGTVFPSLLLDFFHHGILCVDRMSMDLLHAMSEVLSVKVLTYVVQAKESDVFEVSLGFAASNNRRCVEVENTAQHNESENQIDIIIRTVQPAVQTVVLCSPVSVKLPALDDAFWACLNRLSWVLKEGKALPGAGITEMICLRHLDQMSQTLGTVQHSNRQVSFPKQFSSGGHELAHHKMVLRALARGWRSYLAAAVANTGMYNGGVEIEALIERSVACERNEPIIRCFSDLKAPVFDALTPKLEGWQVALELVVLILQADAEIVTGVNARC</sequence>
<dbReference type="Gene3D" id="3.50.7.10">
    <property type="entry name" value="GroEL"/>
    <property type="match status" value="1"/>
</dbReference>
<evidence type="ECO:0000313" key="1">
    <source>
        <dbReference type="Ensembl" id="ENSEBUP00000017103.1"/>
    </source>
</evidence>
<reference evidence="1" key="2">
    <citation type="submission" date="2025-09" db="UniProtKB">
        <authorList>
            <consortium name="Ensembl"/>
        </authorList>
    </citation>
    <scope>IDENTIFICATION</scope>
</reference>